<protein>
    <submittedName>
        <fullName evidence="1">Uncharacterized protein</fullName>
    </submittedName>
</protein>
<gene>
    <name evidence="1" type="ORF">V5O48_014764</name>
</gene>
<reference evidence="1 2" key="1">
    <citation type="submission" date="2024-02" db="EMBL/GenBank/DDBJ databases">
        <title>A draft genome for the cacao thread blight pathogen Marasmius crinis-equi.</title>
        <authorList>
            <person name="Cohen S.P."/>
            <person name="Baruah I.K."/>
            <person name="Amoako-Attah I."/>
            <person name="Bukari Y."/>
            <person name="Meinhardt L.W."/>
            <person name="Bailey B.A."/>
        </authorList>
    </citation>
    <scope>NUCLEOTIDE SEQUENCE [LARGE SCALE GENOMIC DNA]</scope>
    <source>
        <strain evidence="1 2">GH-76</strain>
    </source>
</reference>
<accession>A0ABR3EWQ5</accession>
<evidence type="ECO:0000313" key="2">
    <source>
        <dbReference type="Proteomes" id="UP001465976"/>
    </source>
</evidence>
<sequence length="184" mass="21266">MRGDDHQLQLRTTRAATPPRFSVQEEVSIQLELRGKVESDWLSARGWSGAKITEIVHLRRQARERRLVELESRLEEACEESDLVEKCVRRTNRVSVMTGGKQVFLGGPRSIQNQRLALKYKGDFKRARREISDLFQEISALREPDAPTLKLKKRFKQSPEVDELACKVDKMVMQDTEMKISDNV</sequence>
<comment type="caution">
    <text evidence="1">The sequence shown here is derived from an EMBL/GenBank/DDBJ whole genome shotgun (WGS) entry which is preliminary data.</text>
</comment>
<name>A0ABR3EWQ5_9AGAR</name>
<dbReference type="Proteomes" id="UP001465976">
    <property type="component" value="Unassembled WGS sequence"/>
</dbReference>
<evidence type="ECO:0000313" key="1">
    <source>
        <dbReference type="EMBL" id="KAL0567232.1"/>
    </source>
</evidence>
<dbReference type="EMBL" id="JBAHYK010001641">
    <property type="protein sequence ID" value="KAL0567232.1"/>
    <property type="molecule type" value="Genomic_DNA"/>
</dbReference>
<organism evidence="1 2">
    <name type="scientific">Marasmius crinis-equi</name>
    <dbReference type="NCBI Taxonomy" id="585013"/>
    <lineage>
        <taxon>Eukaryota</taxon>
        <taxon>Fungi</taxon>
        <taxon>Dikarya</taxon>
        <taxon>Basidiomycota</taxon>
        <taxon>Agaricomycotina</taxon>
        <taxon>Agaricomycetes</taxon>
        <taxon>Agaricomycetidae</taxon>
        <taxon>Agaricales</taxon>
        <taxon>Marasmiineae</taxon>
        <taxon>Marasmiaceae</taxon>
        <taxon>Marasmius</taxon>
    </lineage>
</organism>
<proteinExistence type="predicted"/>
<keyword evidence="2" id="KW-1185">Reference proteome</keyword>